<accession>A0A2K9NHI5</accession>
<dbReference type="SUPFAM" id="SSF141371">
    <property type="entry name" value="PilZ domain-like"/>
    <property type="match status" value="1"/>
</dbReference>
<evidence type="ECO:0000256" key="1">
    <source>
        <dbReference type="ARBA" id="ARBA00023224"/>
    </source>
</evidence>
<dbReference type="InterPro" id="IPR009050">
    <property type="entry name" value="Globin-like_sf"/>
</dbReference>
<evidence type="ECO:0000313" key="2">
    <source>
        <dbReference type="EMBL" id="AUN32531.1"/>
    </source>
</evidence>
<dbReference type="AlphaFoldDB" id="A0A2K9NHI5"/>
<dbReference type="Gene3D" id="1.10.490.10">
    <property type="entry name" value="Globins"/>
    <property type="match status" value="1"/>
</dbReference>
<sequence length="542" mass="57748">MPKDCAPDTTNAEERLDFFRLDGVARAALRDARQVLMPTLPDMAAGFYARLATIPRLAPMIAVKGKVPRLTSSQVDHWGALFDGQFDEAYFARARRIGLAHDRIGLEPRWYVGAYAHFLDDIFSALMDRRWPKERTRDALSAVMRATLLDMELAISAYAQSGEASRIKQELLQLTDQIERDIEETVSGVAEQAGHMAESADRLGVIAGDLHDAAAAMAEAAANALSDVQAVATATEQLEAASRAIAEQVVQSATVTDTVAWQAGDAAAIVTGLSEATSRISNVARLVQAIAAQTKLLALNANIEAARAGDAGRGFAVVAGEVKSLARQTEEAIGTVNVQAVDIRAATDATGKSVDGMVRDIRRVDAISGQVRDATDQQRQATAEISRGALSAADQARLLADRAGGMLDHARMTGDTAAEVRSMAAGVNDMLSGLRRRVTEVLRASTAGDRRRSVRLPLSIGFEAEFGDSRLTGRTLDLSVEGCLLHGVVAGCSLGTAGRLHLEGVGPVRARVRAVSSAGLHIGFEEVPAETEQALRRLLVRD</sequence>
<dbReference type="Pfam" id="PF07238">
    <property type="entry name" value="PilZ"/>
    <property type="match status" value="1"/>
</dbReference>
<dbReference type="Pfam" id="PF00015">
    <property type="entry name" value="MCPsignal"/>
    <property type="match status" value="1"/>
</dbReference>
<evidence type="ECO:0000313" key="3">
    <source>
        <dbReference type="Proteomes" id="UP000234752"/>
    </source>
</evidence>
<dbReference type="PANTHER" id="PTHR32089">
    <property type="entry name" value="METHYL-ACCEPTING CHEMOTAXIS PROTEIN MCPB"/>
    <property type="match status" value="1"/>
</dbReference>
<dbReference type="RefSeq" id="WP_102114065.1">
    <property type="nucleotide sequence ID" value="NZ_BMGN01000007.1"/>
</dbReference>
<dbReference type="CDD" id="cd01068">
    <property type="entry name" value="globin_sensor"/>
    <property type="match status" value="1"/>
</dbReference>
<dbReference type="InterPro" id="IPR044398">
    <property type="entry name" value="Globin-sensor_dom"/>
</dbReference>
<protein>
    <submittedName>
        <fullName evidence="2">Chemotaxis protein</fullName>
    </submittedName>
</protein>
<keyword evidence="1" id="KW-0807">Transducer</keyword>
<dbReference type="Gene3D" id="1.10.287.950">
    <property type="entry name" value="Methyl-accepting chemotaxis protein"/>
    <property type="match status" value="1"/>
</dbReference>
<dbReference type="InterPro" id="IPR004089">
    <property type="entry name" value="MCPsignal_dom"/>
</dbReference>
<dbReference type="SUPFAM" id="SSF58104">
    <property type="entry name" value="Methyl-accepting chemotaxis protein (MCP) signaling domain"/>
    <property type="match status" value="1"/>
</dbReference>
<dbReference type="PROSITE" id="PS50111">
    <property type="entry name" value="CHEMOTAXIS_TRANSDUC_2"/>
    <property type="match status" value="1"/>
</dbReference>
<dbReference type="SUPFAM" id="SSF46458">
    <property type="entry name" value="Globin-like"/>
    <property type="match status" value="1"/>
</dbReference>
<dbReference type="GO" id="GO:0016020">
    <property type="term" value="C:membrane"/>
    <property type="evidence" value="ECO:0007669"/>
    <property type="project" value="InterPro"/>
</dbReference>
<dbReference type="GO" id="GO:0020037">
    <property type="term" value="F:heme binding"/>
    <property type="evidence" value="ECO:0007669"/>
    <property type="project" value="InterPro"/>
</dbReference>
<dbReference type="Pfam" id="PF11563">
    <property type="entry name" value="Protoglobin"/>
    <property type="match status" value="1"/>
</dbReference>
<dbReference type="Proteomes" id="UP000234752">
    <property type="component" value="Chromosome eg_2"/>
</dbReference>
<keyword evidence="3" id="KW-1185">Reference proteome</keyword>
<gene>
    <name evidence="2" type="ORF">C0V82_19475</name>
</gene>
<dbReference type="GO" id="GO:0007165">
    <property type="term" value="P:signal transduction"/>
    <property type="evidence" value="ECO:0007669"/>
    <property type="project" value="UniProtKB-KW"/>
</dbReference>
<name>A0A2K9NHI5_9PROT</name>
<dbReference type="InterPro" id="IPR009875">
    <property type="entry name" value="PilZ_domain"/>
</dbReference>
<organism evidence="2 3">
    <name type="scientific">Niveispirillum cyanobacteriorum</name>
    <dbReference type="NCBI Taxonomy" id="1612173"/>
    <lineage>
        <taxon>Bacteria</taxon>
        <taxon>Pseudomonadati</taxon>
        <taxon>Pseudomonadota</taxon>
        <taxon>Alphaproteobacteria</taxon>
        <taxon>Rhodospirillales</taxon>
        <taxon>Azospirillaceae</taxon>
        <taxon>Niveispirillum</taxon>
    </lineage>
</organism>
<dbReference type="InterPro" id="IPR012292">
    <property type="entry name" value="Globin/Proto"/>
</dbReference>
<dbReference type="GO" id="GO:0035438">
    <property type="term" value="F:cyclic-di-GMP binding"/>
    <property type="evidence" value="ECO:0007669"/>
    <property type="project" value="InterPro"/>
</dbReference>
<proteinExistence type="predicted"/>
<dbReference type="PANTHER" id="PTHR32089:SF112">
    <property type="entry name" value="LYSOZYME-LIKE PROTEIN-RELATED"/>
    <property type="match status" value="1"/>
</dbReference>
<dbReference type="GO" id="GO:0019825">
    <property type="term" value="F:oxygen binding"/>
    <property type="evidence" value="ECO:0007669"/>
    <property type="project" value="InterPro"/>
</dbReference>
<dbReference type="SMART" id="SM00283">
    <property type="entry name" value="MA"/>
    <property type="match status" value="1"/>
</dbReference>
<reference evidence="2 3" key="1">
    <citation type="submission" date="2017-12" db="EMBL/GenBank/DDBJ databases">
        <title>Genomes of bacteria within cyanobacterial aggregates.</title>
        <authorList>
            <person name="Cai H."/>
        </authorList>
    </citation>
    <scope>NUCLEOTIDE SEQUENCE [LARGE SCALE GENOMIC DNA]</scope>
    <source>
        <strain evidence="2 3">TH16</strain>
    </source>
</reference>
<dbReference type="InterPro" id="IPR039379">
    <property type="entry name" value="Protoglobin_sensor_dom"/>
</dbReference>
<dbReference type="Gene3D" id="2.40.10.220">
    <property type="entry name" value="predicted glycosyltransferase like domains"/>
    <property type="match status" value="1"/>
</dbReference>
<dbReference type="KEGG" id="ncb:C0V82_19475"/>
<dbReference type="OrthoDB" id="2489132at2"/>
<dbReference type="EMBL" id="CP025612">
    <property type="protein sequence ID" value="AUN32531.1"/>
    <property type="molecule type" value="Genomic_DNA"/>
</dbReference>